<name>A0A9D4RC10_DREPO</name>
<proteinExistence type="predicted"/>
<protein>
    <recommendedName>
        <fullName evidence="4">Ubiquitin-like domain-containing protein</fullName>
    </recommendedName>
</protein>
<evidence type="ECO:0000313" key="3">
    <source>
        <dbReference type="Proteomes" id="UP000828390"/>
    </source>
</evidence>
<dbReference type="EMBL" id="JAIWYP010000002">
    <property type="protein sequence ID" value="KAH3861913.1"/>
    <property type="molecule type" value="Genomic_DNA"/>
</dbReference>
<dbReference type="AlphaFoldDB" id="A0A9D4RC10"/>
<organism evidence="2 3">
    <name type="scientific">Dreissena polymorpha</name>
    <name type="common">Zebra mussel</name>
    <name type="synonym">Mytilus polymorpha</name>
    <dbReference type="NCBI Taxonomy" id="45954"/>
    <lineage>
        <taxon>Eukaryota</taxon>
        <taxon>Metazoa</taxon>
        <taxon>Spiralia</taxon>
        <taxon>Lophotrochozoa</taxon>
        <taxon>Mollusca</taxon>
        <taxon>Bivalvia</taxon>
        <taxon>Autobranchia</taxon>
        <taxon>Heteroconchia</taxon>
        <taxon>Euheterodonta</taxon>
        <taxon>Imparidentia</taxon>
        <taxon>Neoheterodontei</taxon>
        <taxon>Myida</taxon>
        <taxon>Dreissenoidea</taxon>
        <taxon>Dreissenidae</taxon>
        <taxon>Dreissena</taxon>
    </lineage>
</organism>
<sequence>MTTSHATPVQQQIVSHPQPVTHPTSTPQSSTLPQTTTTPQPAAWIPTGTPVIDINPRHRLIMEQEFDFAVSLAADQDREAARQTARVRRNLARTERQRLRDQRKEEQKTMQTNAVEEIANSRHNTAPEDMLSVILVLPDQQELNRTFSKDTLSETLHLYIEGVTDVVMAKLVYCGQVIPRRRETLSALGITGNCRIIIEEADFEDSSDERESEEEQSPEPKQLLHIT</sequence>
<gene>
    <name evidence="2" type="ORF">DPMN_024867</name>
</gene>
<feature type="compositionally biased region" description="Low complexity" evidence="1">
    <location>
        <begin position="15"/>
        <end position="41"/>
    </location>
</feature>
<feature type="region of interest" description="Disordered" evidence="1">
    <location>
        <begin position="201"/>
        <end position="227"/>
    </location>
</feature>
<reference evidence="2" key="1">
    <citation type="journal article" date="2019" name="bioRxiv">
        <title>The Genome of the Zebra Mussel, Dreissena polymorpha: A Resource for Invasive Species Research.</title>
        <authorList>
            <person name="McCartney M.A."/>
            <person name="Auch B."/>
            <person name="Kono T."/>
            <person name="Mallez S."/>
            <person name="Zhang Y."/>
            <person name="Obille A."/>
            <person name="Becker A."/>
            <person name="Abrahante J.E."/>
            <person name="Garbe J."/>
            <person name="Badalamenti J.P."/>
            <person name="Herman A."/>
            <person name="Mangelson H."/>
            <person name="Liachko I."/>
            <person name="Sullivan S."/>
            <person name="Sone E.D."/>
            <person name="Koren S."/>
            <person name="Silverstein K.A.T."/>
            <person name="Beckman K.B."/>
            <person name="Gohl D.M."/>
        </authorList>
    </citation>
    <scope>NUCLEOTIDE SEQUENCE</scope>
    <source>
        <strain evidence="2">Duluth1</strain>
        <tissue evidence="2">Whole animal</tissue>
    </source>
</reference>
<feature type="non-terminal residue" evidence="2">
    <location>
        <position position="1"/>
    </location>
</feature>
<accession>A0A9D4RC10</accession>
<feature type="region of interest" description="Disordered" evidence="1">
    <location>
        <begin position="1"/>
        <end position="48"/>
    </location>
</feature>
<dbReference type="Proteomes" id="UP000828390">
    <property type="component" value="Unassembled WGS sequence"/>
</dbReference>
<evidence type="ECO:0000256" key="1">
    <source>
        <dbReference type="SAM" id="MobiDB-lite"/>
    </source>
</evidence>
<evidence type="ECO:0000313" key="2">
    <source>
        <dbReference type="EMBL" id="KAH3861913.1"/>
    </source>
</evidence>
<evidence type="ECO:0008006" key="4">
    <source>
        <dbReference type="Google" id="ProtNLM"/>
    </source>
</evidence>
<keyword evidence="3" id="KW-1185">Reference proteome</keyword>
<comment type="caution">
    <text evidence="2">The sequence shown here is derived from an EMBL/GenBank/DDBJ whole genome shotgun (WGS) entry which is preliminary data.</text>
</comment>
<feature type="compositionally biased region" description="Polar residues" evidence="1">
    <location>
        <begin position="1"/>
        <end position="14"/>
    </location>
</feature>
<feature type="compositionally biased region" description="Acidic residues" evidence="1">
    <location>
        <begin position="201"/>
        <end position="217"/>
    </location>
</feature>
<reference evidence="2" key="2">
    <citation type="submission" date="2020-11" db="EMBL/GenBank/DDBJ databases">
        <authorList>
            <person name="McCartney M.A."/>
            <person name="Auch B."/>
            <person name="Kono T."/>
            <person name="Mallez S."/>
            <person name="Becker A."/>
            <person name="Gohl D.M."/>
            <person name="Silverstein K.A.T."/>
            <person name="Koren S."/>
            <person name="Bechman K.B."/>
            <person name="Herman A."/>
            <person name="Abrahante J.E."/>
            <person name="Garbe J."/>
        </authorList>
    </citation>
    <scope>NUCLEOTIDE SEQUENCE</scope>
    <source>
        <strain evidence="2">Duluth1</strain>
        <tissue evidence="2">Whole animal</tissue>
    </source>
</reference>